<evidence type="ECO:0000313" key="5">
    <source>
        <dbReference type="Proteomes" id="UP000007754"/>
    </source>
</evidence>
<feature type="transmembrane region" description="Helical" evidence="2">
    <location>
        <begin position="236"/>
        <end position="258"/>
    </location>
</feature>
<keyword evidence="2" id="KW-1133">Transmembrane helix</keyword>
<feature type="compositionally biased region" description="Low complexity" evidence="1">
    <location>
        <begin position="98"/>
        <end position="113"/>
    </location>
</feature>
<dbReference type="CDD" id="cd21682">
    <property type="entry name" value="SMP_C2CD2"/>
    <property type="match status" value="1"/>
</dbReference>
<feature type="domain" description="C2" evidence="3">
    <location>
        <begin position="460"/>
        <end position="578"/>
    </location>
</feature>
<dbReference type="PROSITE" id="PS50004">
    <property type="entry name" value="C2"/>
    <property type="match status" value="1"/>
</dbReference>
<protein>
    <submittedName>
        <fullName evidence="4">C2 calcium dependent domain containing 2</fullName>
    </submittedName>
</protein>
<dbReference type="SMART" id="SM00239">
    <property type="entry name" value="C2"/>
    <property type="match status" value="1"/>
</dbReference>
<feature type="compositionally biased region" description="Low complexity" evidence="1">
    <location>
        <begin position="158"/>
        <end position="176"/>
    </location>
</feature>
<dbReference type="PANTHER" id="PTHR21119">
    <property type="entry name" value="C2 DOMAIN-CONTAINING PROTEIN"/>
    <property type="match status" value="1"/>
</dbReference>
<dbReference type="OMA" id="QEKVVTC"/>
<feature type="compositionally biased region" description="Low complexity" evidence="1">
    <location>
        <begin position="187"/>
        <end position="199"/>
    </location>
</feature>
<dbReference type="SUPFAM" id="SSF49562">
    <property type="entry name" value="C2 domain (Calcium/lipid-binding domain, CaLB)"/>
    <property type="match status" value="1"/>
</dbReference>
<dbReference type="InterPro" id="IPR040885">
    <property type="entry name" value="SMP_C2CD2L"/>
</dbReference>
<feature type="region of interest" description="Disordered" evidence="1">
    <location>
        <begin position="1"/>
        <end position="199"/>
    </location>
</feature>
<dbReference type="HOGENOM" id="CLU_024872_0_0_1"/>
<name>H0Z527_TAEGU</name>
<evidence type="ECO:0000313" key="4">
    <source>
        <dbReference type="Ensembl" id="ENSTGUP00000005673.2"/>
    </source>
</evidence>
<sequence>MLIPSPSYPRNPRAPDAHPKPLLPKEPKGTRCSSQAPLTQGTKGSRCSSQARGHPAPITATPRDTAGPAPRLTTAWPVAGPLSPPQGRPGSGSGSGPGPSHRPGAGPAAGAGPLSPPWGRACSQSRAPLTAPGPNLRPGPLTAPGPDLRSGPGPSHRPGAGPAAVAGPLSPPRGGDCAAGGRGSGSGSAARPGPALRGAAAAAPRRARLEGSGAAAALWSAMAWLPGGLAELRWGALVALFVAALATLAVYLVQYALLALRRGRPPPAPAAPERRDELLEEGGSVLAWALSRGSWRRQWRRAWVAALRAEAAERADSQLLTFEEDDPAEPLELVVKEVTSVVKSAGEKVVSCNVVGDSVQFLVAAEAQSYFVKLSPVHLQLQLYVKDKGDDVKVEWFLINTDEINFEIQPAVQEGQAAGTCAISETLRDVLKNLFSSASPSVELSVRPADTKEVQNVQNTSLLPQGTSPPKPPRAHDLKLLVRNIAVEPGDLRAAGSTDLVCIVQLNDPMQKFSSSVAKNAAHPFWKEEFIFELSAKSKALQLQIVEDGKLDSASLGQVTVPLDLFRKQPCGQHSFALSSVTGESSSEPDPGLGSISAEFSFIEPSELKARQVSSPVLATKIEKDRTVMPCGTVVTTVTAVRTKPRLEGRSSPLGTDSPVKTPVKVKVTEKDFIAEALHSQGAPVSKTLSSSDTELLVLNGTDPVAEAAIRQLSQSAKQKLKSPRKKSTIIISGVSKTSLSQDSEASLMMDYAAAMDSSCREADPPTVEEAVAKITSDQKQSLDASERVPGTDPQQGTHKAWGLENGSQQWDTSTLLDQTSEEISGSSLSVSETGSMKKSKGGILKKSAKLFFRRQHHQKDPGMSQSHNDLVFLQQPLSEESRKKGGTLSRILSKKLLSRNKSKNKLNGASGEPYL</sequence>
<dbReference type="GeneTree" id="ENSGT00530000063764"/>
<reference evidence="4" key="3">
    <citation type="submission" date="2025-09" db="UniProtKB">
        <authorList>
            <consortium name="Ensembl"/>
        </authorList>
    </citation>
    <scope>IDENTIFICATION</scope>
</reference>
<proteinExistence type="predicted"/>
<feature type="region of interest" description="Disordered" evidence="1">
    <location>
        <begin position="777"/>
        <end position="808"/>
    </location>
</feature>
<feature type="region of interest" description="Disordered" evidence="1">
    <location>
        <begin position="897"/>
        <end position="916"/>
    </location>
</feature>
<keyword evidence="5" id="KW-1185">Reference proteome</keyword>
<dbReference type="InterPro" id="IPR000008">
    <property type="entry name" value="C2_dom"/>
</dbReference>
<keyword evidence="2" id="KW-0472">Membrane</keyword>
<reference evidence="4" key="2">
    <citation type="submission" date="2025-08" db="UniProtKB">
        <authorList>
            <consortium name="Ensembl"/>
        </authorList>
    </citation>
    <scope>IDENTIFICATION</scope>
</reference>
<dbReference type="AlphaFoldDB" id="H0Z527"/>
<dbReference type="Proteomes" id="UP000007754">
    <property type="component" value="Chromosome 1"/>
</dbReference>
<feature type="transmembrane region" description="Helical" evidence="2">
    <location>
        <begin position="213"/>
        <end position="230"/>
    </location>
</feature>
<dbReference type="PANTHER" id="PTHR21119:SF7">
    <property type="entry name" value="C2 DOMAIN-CONTAINING PROTEIN 2"/>
    <property type="match status" value="1"/>
</dbReference>
<feature type="compositionally biased region" description="Basic and acidic residues" evidence="1">
    <location>
        <begin position="13"/>
        <end position="29"/>
    </location>
</feature>
<dbReference type="InterPro" id="IPR035892">
    <property type="entry name" value="C2_domain_sf"/>
</dbReference>
<dbReference type="InterPro" id="IPR039934">
    <property type="entry name" value="C2CD2/C2CD2L"/>
</dbReference>
<dbReference type="STRING" id="59729.ENSTGUP00000005673"/>
<organism evidence="4 5">
    <name type="scientific">Taeniopygia guttata</name>
    <name type="common">Zebra finch</name>
    <name type="synonym">Poephila guttata</name>
    <dbReference type="NCBI Taxonomy" id="59729"/>
    <lineage>
        <taxon>Eukaryota</taxon>
        <taxon>Metazoa</taxon>
        <taxon>Chordata</taxon>
        <taxon>Craniata</taxon>
        <taxon>Vertebrata</taxon>
        <taxon>Euteleostomi</taxon>
        <taxon>Archelosauria</taxon>
        <taxon>Archosauria</taxon>
        <taxon>Dinosauria</taxon>
        <taxon>Saurischia</taxon>
        <taxon>Theropoda</taxon>
        <taxon>Coelurosauria</taxon>
        <taxon>Aves</taxon>
        <taxon>Neognathae</taxon>
        <taxon>Neoaves</taxon>
        <taxon>Telluraves</taxon>
        <taxon>Australaves</taxon>
        <taxon>Passeriformes</taxon>
        <taxon>Passeroidea</taxon>
        <taxon>Estrildidae</taxon>
        <taxon>Estrildinae</taxon>
        <taxon>Taeniopygia</taxon>
    </lineage>
</organism>
<feature type="compositionally biased region" description="Gly residues" evidence="1">
    <location>
        <begin position="177"/>
        <end position="186"/>
    </location>
</feature>
<dbReference type="Pfam" id="PF00168">
    <property type="entry name" value="C2"/>
    <property type="match status" value="1"/>
</dbReference>
<dbReference type="Gene3D" id="2.60.40.150">
    <property type="entry name" value="C2 domain"/>
    <property type="match status" value="1"/>
</dbReference>
<dbReference type="Ensembl" id="ENSTGUT00000005731.2">
    <property type="protein sequence ID" value="ENSTGUP00000005673.2"/>
    <property type="gene ID" value="ENSTGUG00000005496.2"/>
</dbReference>
<evidence type="ECO:0000259" key="3">
    <source>
        <dbReference type="PROSITE" id="PS50004"/>
    </source>
</evidence>
<accession>H0Z527</accession>
<reference evidence="4 5" key="1">
    <citation type="journal article" date="2010" name="Nature">
        <title>The genome of a songbird.</title>
        <authorList>
            <person name="Warren W.C."/>
            <person name="Clayton D.F."/>
            <person name="Ellegren H."/>
            <person name="Arnold A.P."/>
            <person name="Hillier L.W."/>
            <person name="Kunstner A."/>
            <person name="Searle S."/>
            <person name="White S."/>
            <person name="Vilella A.J."/>
            <person name="Fairley S."/>
            <person name="Heger A."/>
            <person name="Kong L."/>
            <person name="Ponting C.P."/>
            <person name="Jarvis E.D."/>
            <person name="Mello C.V."/>
            <person name="Minx P."/>
            <person name="Lovell P."/>
            <person name="Velho T.A."/>
            <person name="Ferris M."/>
            <person name="Balakrishnan C.N."/>
            <person name="Sinha S."/>
            <person name="Blatti C."/>
            <person name="London S.E."/>
            <person name="Li Y."/>
            <person name="Lin Y.C."/>
            <person name="George J."/>
            <person name="Sweedler J."/>
            <person name="Southey B."/>
            <person name="Gunaratne P."/>
            <person name="Watson M."/>
            <person name="Nam K."/>
            <person name="Backstrom N."/>
            <person name="Smeds L."/>
            <person name="Nabholz B."/>
            <person name="Itoh Y."/>
            <person name="Whitney O."/>
            <person name="Pfenning A.R."/>
            <person name="Howard J."/>
            <person name="Volker M."/>
            <person name="Skinner B.M."/>
            <person name="Griffin D.K."/>
            <person name="Ye L."/>
            <person name="McLaren W.M."/>
            <person name="Flicek P."/>
            <person name="Quesada V."/>
            <person name="Velasco G."/>
            <person name="Lopez-Otin C."/>
            <person name="Puente X.S."/>
            <person name="Olender T."/>
            <person name="Lancet D."/>
            <person name="Smit A.F."/>
            <person name="Hubley R."/>
            <person name="Konkel M.K."/>
            <person name="Walker J.A."/>
            <person name="Batzer M.A."/>
            <person name="Gu W."/>
            <person name="Pollock D.D."/>
            <person name="Chen L."/>
            <person name="Cheng Z."/>
            <person name="Eichler E.E."/>
            <person name="Stapley J."/>
            <person name="Slate J."/>
            <person name="Ekblom R."/>
            <person name="Birkhead T."/>
            <person name="Burke T."/>
            <person name="Burt D."/>
            <person name="Scharff C."/>
            <person name="Adam I."/>
            <person name="Richard H."/>
            <person name="Sultan M."/>
            <person name="Soldatov A."/>
            <person name="Lehrach H."/>
            <person name="Edwards S.V."/>
            <person name="Yang S.P."/>
            <person name="Li X."/>
            <person name="Graves T."/>
            <person name="Fulton L."/>
            <person name="Nelson J."/>
            <person name="Chinwalla A."/>
            <person name="Hou S."/>
            <person name="Mardis E.R."/>
            <person name="Wilson R.K."/>
        </authorList>
    </citation>
    <scope>NUCLEOTIDE SEQUENCE [LARGE SCALE GENOMIC DNA]</scope>
</reference>
<gene>
    <name evidence="4" type="primary">C2CD2</name>
</gene>
<evidence type="ECO:0000256" key="1">
    <source>
        <dbReference type="SAM" id="MobiDB-lite"/>
    </source>
</evidence>
<dbReference type="InParanoid" id="H0Z527"/>
<dbReference type="Pfam" id="PF18696">
    <property type="entry name" value="SMP_C2CD2L"/>
    <property type="match status" value="1"/>
</dbReference>
<evidence type="ECO:0000256" key="2">
    <source>
        <dbReference type="SAM" id="Phobius"/>
    </source>
</evidence>
<feature type="compositionally biased region" description="Polar residues" evidence="1">
    <location>
        <begin position="31"/>
        <end position="51"/>
    </location>
</feature>
<keyword evidence="2" id="KW-0812">Transmembrane</keyword>